<dbReference type="InterPro" id="IPR029058">
    <property type="entry name" value="AB_hydrolase_fold"/>
</dbReference>
<name>A0A5K0UWZ9_9MAGN</name>
<proteinExistence type="predicted"/>
<dbReference type="InterPro" id="IPR050466">
    <property type="entry name" value="Carboxylest/Gibb_receptor"/>
</dbReference>
<evidence type="ECO:0000313" key="3">
    <source>
        <dbReference type="EMBL" id="VVV33316.1"/>
    </source>
</evidence>
<feature type="domain" description="Alpha/beta hydrolase fold-3" evidence="2">
    <location>
        <begin position="85"/>
        <end position="309"/>
    </location>
</feature>
<reference evidence="3" key="1">
    <citation type="submission" date="2019-09" db="EMBL/GenBank/DDBJ databases">
        <authorList>
            <person name="Zhang L."/>
        </authorList>
    </citation>
    <scope>NUCLEOTIDE SEQUENCE</scope>
</reference>
<protein>
    <recommendedName>
        <fullName evidence="2">Alpha/beta hydrolase fold-3 domain-containing protein</fullName>
    </recommendedName>
</protein>
<dbReference type="AlphaFoldDB" id="A0A5K0UWZ9"/>
<dbReference type="PANTHER" id="PTHR23024">
    <property type="entry name" value="ARYLACETAMIDE DEACETYLASE"/>
    <property type="match status" value="1"/>
</dbReference>
<dbReference type="OMA" id="FPEAIHT"/>
<organism evidence="3">
    <name type="scientific">Nymphaea colorata</name>
    <name type="common">pocket water lily</name>
    <dbReference type="NCBI Taxonomy" id="210225"/>
    <lineage>
        <taxon>Eukaryota</taxon>
        <taxon>Viridiplantae</taxon>
        <taxon>Streptophyta</taxon>
        <taxon>Embryophyta</taxon>
        <taxon>Tracheophyta</taxon>
        <taxon>Spermatophyta</taxon>
        <taxon>Magnoliopsida</taxon>
        <taxon>Nymphaeales</taxon>
        <taxon>Nymphaeaceae</taxon>
        <taxon>Nymphaea</taxon>
    </lineage>
</organism>
<dbReference type="OrthoDB" id="408631at2759"/>
<gene>
    <name evidence="3" type="ORF">NYM_LOCUS312</name>
</gene>
<feature type="signal peptide" evidence="1">
    <location>
        <begin position="1"/>
        <end position="21"/>
    </location>
</feature>
<dbReference type="Gene3D" id="3.40.50.1820">
    <property type="entry name" value="alpha/beta hydrolase"/>
    <property type="match status" value="1"/>
</dbReference>
<dbReference type="Gramene" id="NC1G0088910.1">
    <property type="protein sequence ID" value="NC1G0088910.1:cds"/>
    <property type="gene ID" value="NC1G0088910"/>
</dbReference>
<keyword evidence="1" id="KW-0732">Signal</keyword>
<dbReference type="PANTHER" id="PTHR23024:SF24">
    <property type="entry name" value="ALPHA_BETA HYDROLASE FOLD-3 DOMAIN-CONTAINING PROTEIN"/>
    <property type="match status" value="1"/>
</dbReference>
<dbReference type="Pfam" id="PF07859">
    <property type="entry name" value="Abhydrolase_3"/>
    <property type="match status" value="1"/>
</dbReference>
<evidence type="ECO:0000256" key="1">
    <source>
        <dbReference type="SAM" id="SignalP"/>
    </source>
</evidence>
<feature type="chain" id="PRO_5023810854" description="Alpha/beta hydrolase fold-3 domain-containing protein" evidence="1">
    <location>
        <begin position="22"/>
        <end position="334"/>
    </location>
</feature>
<dbReference type="SUPFAM" id="SSF53474">
    <property type="entry name" value="alpha/beta-Hydrolases"/>
    <property type="match status" value="1"/>
</dbReference>
<dbReference type="GO" id="GO:0016787">
    <property type="term" value="F:hydrolase activity"/>
    <property type="evidence" value="ECO:0007669"/>
    <property type="project" value="InterPro"/>
</dbReference>
<dbReference type="EMBL" id="LR721774">
    <property type="protein sequence ID" value="VVV33316.1"/>
    <property type="molecule type" value="Genomic_DNA"/>
</dbReference>
<evidence type="ECO:0000259" key="2">
    <source>
        <dbReference type="Pfam" id="PF07859"/>
    </source>
</evidence>
<accession>A0A5K0UWZ9</accession>
<dbReference type="InterPro" id="IPR013094">
    <property type="entry name" value="AB_hydrolase_3"/>
</dbReference>
<sequence length="334" mass="37788">MASPAIPWNLKLLFYVMCAVADFSVRKDGTINRRLLEFLEFMAPANHRPVKGVSTADFTVDERTGLWLRLFSPAGVSAGEKLPVVVFFHGGGFVYLKANSRHYDAVCRRFARRLRAFIVSVDYRLAPEHRFPTAYDDAEAAVKWISKPGRLPESADLRRCFLAGDSAGANIVHHVGSRIAATLKSEAPNRDDFRQLRIAGHVLIQPYFGGEERLPSELRLRHAPIAALKRTDNLWRLFLPDGSDRDHPSANVLGPRAPDLAGLGLPRSLVVIGGFDQLQDRQRLYYERLRKAGVEARLVEYPKVVHAFYLFPQFPESRELLSEIKSFMEEHQLQ</sequence>